<dbReference type="OrthoDB" id="27962at2759"/>
<comment type="subcellular location">
    <subcellularLocation>
        <location evidence="1">Golgi apparatus</location>
    </subcellularLocation>
</comment>
<feature type="compositionally biased region" description="Low complexity" evidence="3">
    <location>
        <begin position="247"/>
        <end position="265"/>
    </location>
</feature>
<dbReference type="Pfam" id="PF26282">
    <property type="entry name" value="Ig_TRAPPC9-Trs120_3rd"/>
    <property type="match status" value="1"/>
</dbReference>
<reference evidence="8" key="1">
    <citation type="journal article" date="2020" name="Stud. Mycol.">
        <title>101 Dothideomycetes genomes: a test case for predicting lifestyles and emergence of pathogens.</title>
        <authorList>
            <person name="Haridas S."/>
            <person name="Albert R."/>
            <person name="Binder M."/>
            <person name="Bloem J."/>
            <person name="Labutti K."/>
            <person name="Salamov A."/>
            <person name="Andreopoulos B."/>
            <person name="Baker S."/>
            <person name="Barry K."/>
            <person name="Bills G."/>
            <person name="Bluhm B."/>
            <person name="Cannon C."/>
            <person name="Castanera R."/>
            <person name="Culley D."/>
            <person name="Daum C."/>
            <person name="Ezra D."/>
            <person name="Gonzalez J."/>
            <person name="Henrissat B."/>
            <person name="Kuo A."/>
            <person name="Liang C."/>
            <person name="Lipzen A."/>
            <person name="Lutzoni F."/>
            <person name="Magnuson J."/>
            <person name="Mondo S."/>
            <person name="Nolan M."/>
            <person name="Ohm R."/>
            <person name="Pangilinan J."/>
            <person name="Park H.-J."/>
            <person name="Ramirez L."/>
            <person name="Alfaro M."/>
            <person name="Sun H."/>
            <person name="Tritt A."/>
            <person name="Yoshinaga Y."/>
            <person name="Zwiers L.-H."/>
            <person name="Turgeon B."/>
            <person name="Goodwin S."/>
            <person name="Spatafora J."/>
            <person name="Crous P."/>
            <person name="Grigoriev I."/>
        </authorList>
    </citation>
    <scope>NUCLEOTIDE SEQUENCE</scope>
    <source>
        <strain evidence="8">CBS 133067</strain>
    </source>
</reference>
<evidence type="ECO:0000313" key="9">
    <source>
        <dbReference type="Proteomes" id="UP000799772"/>
    </source>
</evidence>
<feature type="region of interest" description="Disordered" evidence="3">
    <location>
        <begin position="208"/>
        <end position="297"/>
    </location>
</feature>
<dbReference type="Pfam" id="PF26254">
    <property type="entry name" value="Ig_TRAPPC9-Trs120_1st"/>
    <property type="match status" value="1"/>
</dbReference>
<dbReference type="Pfam" id="PF08626">
    <property type="entry name" value="TRAPPC9-Trs120"/>
    <property type="match status" value="2"/>
</dbReference>
<feature type="compositionally biased region" description="Low complexity" evidence="3">
    <location>
        <begin position="228"/>
        <end position="238"/>
    </location>
</feature>
<evidence type="ECO:0000256" key="3">
    <source>
        <dbReference type="SAM" id="MobiDB-lite"/>
    </source>
</evidence>
<dbReference type="PANTHER" id="PTHR21512">
    <property type="entry name" value="TRAFFICKING PROTEIN PARTICLE COMPLEX SUBUNIT 9"/>
    <property type="match status" value="1"/>
</dbReference>
<feature type="domain" description="Trs120/TRAPPC9 first Ig-like" evidence="6">
    <location>
        <begin position="694"/>
        <end position="852"/>
    </location>
</feature>
<sequence>MGDSFSPFSAARMLIQVLPAGPIKANVFNDTVKILREAGPIQLRDINPPPDPDRNLFNPSKFPRGRISFSFTSSSKSLSHSVLYPFETFREPFLVLGLADASEFSLDGDHDVDAREATRDPGKRSFSELNSHLSQLRDNYPNGLVHRIILVVSRQDQHISDLPDGILTLRPRESINSLLCGLAAQLLPEMTGLVKSFQALQNYPSPLALNRDGQGDENGAGGSRRGSLRPFPSPSSSSQDIKASHRMSMPVMSSSAVSPLSGSRPGTPGTEGRSTPATTFDDIPGAVPPHVASRISTPPAGLWGDALRELSESATRARASGDYLWHAKSLENLAVCLLLLAWNGISFRIPDICYPSSTRPLAAMKGLQSPPSGGPGDAPAATPEEVIEAIRGLYEIIPELIHMIRDAYNRTWDIPGESLPQFAYSEINIRFARLLVGLSDDGHLDGGMRQLMPTDSKLVLPRFSRGRAFARQTSDMLQAAIPPPSDFSDISIMDTVTILGAVVSSYSALGMARKSMLVLQDFLDTLIPGLVQARKVGAAEAGMHPAAGIANLQSQAVPSQDPGQLVESILKFFESIDLLPVRSDGQEEQEEQEVDATSSTAISTNKDTKINLLRKCIKVCEALPDFNGVLRCTAAVFTLAGPGSAPNIASPDVFILIPPEEQIMLAANFYRTSDLIDNLGLPKSGGDYWDPFLVRGLEVQLPPPGREMISRRMNDFDNTAIEQIGAKAGPFLHNAFNKKTKGPTNQAVFVAGESCSFSVTLQNLFDFEIHIDSLELVTSMDDFVVRREGIRLGPHRVQMFAISGTPKTAGPVHVTECKVIPKGCMPKTFDIIPGPWSPPDLIKISDGLADAKAKDEPKLFILEGTVLEPQPLLDLTKLSLSQKAIEVLEGERKSFKVTLTNHMTSSRANFVRITPQDNIRVYLQSALKERDIRPSFRYEMEYQVYQDPNVRCIKGLDQQNIGSNEPAEFEFEILGKPGLSHASIQFDYCYLPDSTLKESFFTRMLEIPFTVAVKPSIRLLGSHLAVLPQDPMGVLAPRDRNCWMIMDFRNLSHTPLKLSLQQNSESASEEGISSVSLKDGQEELIASGRTSTVSSAIPKVFIERPHTAIPSLDPTKEQQFVLRTSGGAPIDERVERECFWFSSSLINSLSASWTDPDSGKSGTVNLRDISLAPDEVDVLRLDDVSIFWTSELKGSLGVPSTAKFKLLNRTQETIRVELQLYRTIAGFVDRIAGSHVESQLMSAIGPNTEVEEEFDCMFEIKGHHVFVPTVVEREARDGAMDRPLRTWQGEPKFVTVK</sequence>
<dbReference type="Proteomes" id="UP000799772">
    <property type="component" value="Unassembled WGS sequence"/>
</dbReference>
<dbReference type="InterPro" id="IPR058567">
    <property type="entry name" value="Ig_TRAPPC9_Trs120_3rd"/>
</dbReference>
<name>A0A9P4M4E1_9PEZI</name>
<feature type="domain" description="Trs120/TRAPPC9 N-terminal" evidence="4">
    <location>
        <begin position="5"/>
        <end position="281"/>
    </location>
</feature>
<feature type="domain" description="Trs120/TRAPPC9 third Ig-like" evidence="7">
    <location>
        <begin position="1038"/>
        <end position="1180"/>
    </location>
</feature>
<keyword evidence="2" id="KW-0333">Golgi apparatus</keyword>
<dbReference type="InterPro" id="IPR058563">
    <property type="entry name" value="Trs120_TRAPPC9_N"/>
</dbReference>
<organism evidence="8 9">
    <name type="scientific">Rhizodiscina lignyota</name>
    <dbReference type="NCBI Taxonomy" id="1504668"/>
    <lineage>
        <taxon>Eukaryota</taxon>
        <taxon>Fungi</taxon>
        <taxon>Dikarya</taxon>
        <taxon>Ascomycota</taxon>
        <taxon>Pezizomycotina</taxon>
        <taxon>Dothideomycetes</taxon>
        <taxon>Pleosporomycetidae</taxon>
        <taxon>Aulographales</taxon>
        <taxon>Rhizodiscinaceae</taxon>
        <taxon>Rhizodiscina</taxon>
    </lineage>
</organism>
<dbReference type="Pfam" id="PF26251">
    <property type="entry name" value="TPR_TRAPPC9-Trs120"/>
    <property type="match status" value="1"/>
</dbReference>
<evidence type="ECO:0000256" key="2">
    <source>
        <dbReference type="ARBA" id="ARBA00023034"/>
    </source>
</evidence>
<dbReference type="InterPro" id="IPR013935">
    <property type="entry name" value="Trs120_TRAPPC9"/>
</dbReference>
<evidence type="ECO:0000256" key="1">
    <source>
        <dbReference type="ARBA" id="ARBA00004555"/>
    </source>
</evidence>
<dbReference type="PANTHER" id="PTHR21512:SF5">
    <property type="entry name" value="TRAFFICKING PROTEIN PARTICLE COMPLEX SUBUNIT 9"/>
    <property type="match status" value="1"/>
</dbReference>
<feature type="domain" description="Trs120/TRAPPC9 TPR region" evidence="5">
    <location>
        <begin position="393"/>
        <end position="675"/>
    </location>
</feature>
<comment type="caution">
    <text evidence="8">The sequence shown here is derived from an EMBL/GenBank/DDBJ whole genome shotgun (WGS) entry which is preliminary data.</text>
</comment>
<evidence type="ECO:0000259" key="4">
    <source>
        <dbReference type="Pfam" id="PF08626"/>
    </source>
</evidence>
<accession>A0A9P4M4E1</accession>
<gene>
    <name evidence="8" type="ORF">NA57DRAFT_41261</name>
</gene>
<dbReference type="InterPro" id="IPR058564">
    <property type="entry name" value="TPR_TRAPPC9_Trs120"/>
</dbReference>
<evidence type="ECO:0000259" key="5">
    <source>
        <dbReference type="Pfam" id="PF26251"/>
    </source>
</evidence>
<keyword evidence="9" id="KW-1185">Reference proteome</keyword>
<dbReference type="Pfam" id="PF26280">
    <property type="entry name" value="Ig_TRAPPC9-Trs120_2nd"/>
    <property type="match status" value="1"/>
</dbReference>
<dbReference type="GO" id="GO:0005802">
    <property type="term" value="C:trans-Golgi network"/>
    <property type="evidence" value="ECO:0007669"/>
    <property type="project" value="TreeGrafter"/>
</dbReference>
<protein>
    <submittedName>
        <fullName evidence="8">Trs120-domain-containing protein</fullName>
    </submittedName>
</protein>
<feature type="domain" description="Trs120/TRAPPC9 N-terminal" evidence="4">
    <location>
        <begin position="300"/>
        <end position="353"/>
    </location>
</feature>
<dbReference type="EMBL" id="ML978128">
    <property type="protein sequence ID" value="KAF2097616.1"/>
    <property type="molecule type" value="Genomic_DNA"/>
</dbReference>
<evidence type="ECO:0000313" key="8">
    <source>
        <dbReference type="EMBL" id="KAF2097616.1"/>
    </source>
</evidence>
<proteinExistence type="predicted"/>
<evidence type="ECO:0000259" key="6">
    <source>
        <dbReference type="Pfam" id="PF26254"/>
    </source>
</evidence>
<dbReference type="InterPro" id="IPR058565">
    <property type="entry name" value="Ig_TRAPPC9_Trs120_1st"/>
</dbReference>
<evidence type="ECO:0000259" key="7">
    <source>
        <dbReference type="Pfam" id="PF26282"/>
    </source>
</evidence>